<comment type="caution">
    <text evidence="1">The sequence shown here is derived from an EMBL/GenBank/DDBJ whole genome shotgun (WGS) entry which is preliminary data.</text>
</comment>
<evidence type="ECO:0000313" key="1">
    <source>
        <dbReference type="EMBL" id="KAG5262727.1"/>
    </source>
</evidence>
<proteinExistence type="predicted"/>
<gene>
    <name evidence="1" type="ORF">AALO_G00278210</name>
</gene>
<name>A0AAV6FM34_9TELE</name>
<dbReference type="AlphaFoldDB" id="A0AAV6FM34"/>
<accession>A0AAV6FM34</accession>
<evidence type="ECO:0000313" key="2">
    <source>
        <dbReference type="Proteomes" id="UP000823561"/>
    </source>
</evidence>
<keyword evidence="2" id="KW-1185">Reference proteome</keyword>
<sequence length="108" mass="12492">MKKSLSRELTVQDYSNQIWQDRGPVRQTPSERPSISKWRLALLGRNCRRHQGEDGGEWDDAQIDTHCTVDEDCTILGKYRIAIFFLTSIRFFESHASVQNCGLSWGVF</sequence>
<reference evidence="1" key="1">
    <citation type="submission" date="2020-10" db="EMBL/GenBank/DDBJ databases">
        <title>Chromosome-scale genome assembly of the Allis shad, Alosa alosa.</title>
        <authorList>
            <person name="Margot Z."/>
            <person name="Christophe K."/>
            <person name="Cabau C."/>
            <person name="Louis A."/>
            <person name="Berthelot C."/>
            <person name="Parey E."/>
            <person name="Roest Crollius H."/>
            <person name="Montfort J."/>
            <person name="Robinson-Rechavi M."/>
            <person name="Bucao C."/>
            <person name="Bouchez O."/>
            <person name="Gislard M."/>
            <person name="Lluch J."/>
            <person name="Milhes M."/>
            <person name="Lampietro C."/>
            <person name="Lopez Roques C."/>
            <person name="Donnadieu C."/>
            <person name="Braasch I."/>
            <person name="Desvignes T."/>
            <person name="Postlethwait J."/>
            <person name="Bobe J."/>
            <person name="Guiguen Y."/>
        </authorList>
    </citation>
    <scope>NUCLEOTIDE SEQUENCE</scope>
    <source>
        <strain evidence="1">M-15738</strain>
        <tissue evidence="1">Blood</tissue>
    </source>
</reference>
<dbReference type="EMBL" id="JADWDJ010000022">
    <property type="protein sequence ID" value="KAG5262727.1"/>
    <property type="molecule type" value="Genomic_DNA"/>
</dbReference>
<protein>
    <submittedName>
        <fullName evidence="1">Uncharacterized protein</fullName>
    </submittedName>
</protein>
<organism evidence="1 2">
    <name type="scientific">Alosa alosa</name>
    <name type="common">allis shad</name>
    <dbReference type="NCBI Taxonomy" id="278164"/>
    <lineage>
        <taxon>Eukaryota</taxon>
        <taxon>Metazoa</taxon>
        <taxon>Chordata</taxon>
        <taxon>Craniata</taxon>
        <taxon>Vertebrata</taxon>
        <taxon>Euteleostomi</taxon>
        <taxon>Actinopterygii</taxon>
        <taxon>Neopterygii</taxon>
        <taxon>Teleostei</taxon>
        <taxon>Clupei</taxon>
        <taxon>Clupeiformes</taxon>
        <taxon>Clupeoidei</taxon>
        <taxon>Clupeidae</taxon>
        <taxon>Alosa</taxon>
    </lineage>
</organism>
<dbReference type="Proteomes" id="UP000823561">
    <property type="component" value="Chromosome 22"/>
</dbReference>